<keyword evidence="1" id="KW-0812">Transmembrane</keyword>
<keyword evidence="3" id="KW-1185">Reference proteome</keyword>
<name>A0ABD3QJC2_9STRA</name>
<dbReference type="AlphaFoldDB" id="A0ABD3QJC2"/>
<reference evidence="2 3" key="1">
    <citation type="journal article" date="2020" name="G3 (Bethesda)">
        <title>Improved Reference Genome for Cyclotella cryptica CCMP332, a Model for Cell Wall Morphogenesis, Salinity Adaptation, and Lipid Production in Diatoms (Bacillariophyta).</title>
        <authorList>
            <person name="Roberts W.R."/>
            <person name="Downey K.M."/>
            <person name="Ruck E.C."/>
            <person name="Traller J.C."/>
            <person name="Alverson A.J."/>
        </authorList>
    </citation>
    <scope>NUCLEOTIDE SEQUENCE [LARGE SCALE GENOMIC DNA]</scope>
    <source>
        <strain evidence="2 3">CCMP332</strain>
    </source>
</reference>
<dbReference type="Proteomes" id="UP001516023">
    <property type="component" value="Unassembled WGS sequence"/>
</dbReference>
<dbReference type="EMBL" id="JABMIG020000035">
    <property type="protein sequence ID" value="KAL3799964.1"/>
    <property type="molecule type" value="Genomic_DNA"/>
</dbReference>
<comment type="caution">
    <text evidence="2">The sequence shown here is derived from an EMBL/GenBank/DDBJ whole genome shotgun (WGS) entry which is preliminary data.</text>
</comment>
<keyword evidence="1" id="KW-1133">Transmembrane helix</keyword>
<proteinExistence type="predicted"/>
<evidence type="ECO:0000313" key="2">
    <source>
        <dbReference type="EMBL" id="KAL3799964.1"/>
    </source>
</evidence>
<evidence type="ECO:0008006" key="4">
    <source>
        <dbReference type="Google" id="ProtNLM"/>
    </source>
</evidence>
<gene>
    <name evidence="2" type="ORF">HJC23_007437</name>
</gene>
<evidence type="ECO:0000313" key="3">
    <source>
        <dbReference type="Proteomes" id="UP001516023"/>
    </source>
</evidence>
<sequence length="84" mass="9432">MLVWVDDVWRAKPVVTMGICVATCLRVLVVRRRKPWSGSYACIIIILDPGLPRTTHRTCAGIVPGVVKNTPEHSLPVLTVWYYS</sequence>
<feature type="transmembrane region" description="Helical" evidence="1">
    <location>
        <begin position="12"/>
        <end position="29"/>
    </location>
</feature>
<organism evidence="2 3">
    <name type="scientific">Cyclotella cryptica</name>
    <dbReference type="NCBI Taxonomy" id="29204"/>
    <lineage>
        <taxon>Eukaryota</taxon>
        <taxon>Sar</taxon>
        <taxon>Stramenopiles</taxon>
        <taxon>Ochrophyta</taxon>
        <taxon>Bacillariophyta</taxon>
        <taxon>Coscinodiscophyceae</taxon>
        <taxon>Thalassiosirophycidae</taxon>
        <taxon>Stephanodiscales</taxon>
        <taxon>Stephanodiscaceae</taxon>
        <taxon>Cyclotella</taxon>
    </lineage>
</organism>
<protein>
    <recommendedName>
        <fullName evidence="4">Secreted protein</fullName>
    </recommendedName>
</protein>
<accession>A0ABD3QJC2</accession>
<keyword evidence="1" id="KW-0472">Membrane</keyword>
<evidence type="ECO:0000256" key="1">
    <source>
        <dbReference type="SAM" id="Phobius"/>
    </source>
</evidence>